<accession>A0A6H5HS90</accession>
<evidence type="ECO:0000313" key="2">
    <source>
        <dbReference type="EMBL" id="CAB0020567.1"/>
    </source>
</evidence>
<name>A0A6H5HS90_9HEMI</name>
<keyword evidence="3" id="KW-1185">Reference proteome</keyword>
<dbReference type="AlphaFoldDB" id="A0A6H5HS90"/>
<feature type="region of interest" description="Disordered" evidence="1">
    <location>
        <begin position="1"/>
        <end position="21"/>
    </location>
</feature>
<sequence>MSSVQKERGKNEAAVLCPPAPTQTQQDRITFCWPCSVSLFGVRGTGRCQMSPPGGLSSHGCSKMREKSNQRRRSRRRRDAGNSQRQHFAGLERQPSGERQRLRPGISDSSGRPAAETARTAGRLFERPLLGVQPPAGSSVVPPKCAALGRWRPVERHLGLLIQSEERDVRHSIAKTAPAHLRLKPLAEMDSVVKCFGLACHVAG</sequence>
<feature type="region of interest" description="Disordered" evidence="1">
    <location>
        <begin position="50"/>
        <end position="122"/>
    </location>
</feature>
<feature type="compositionally biased region" description="Basic and acidic residues" evidence="1">
    <location>
        <begin position="1"/>
        <end position="11"/>
    </location>
</feature>
<dbReference type="Proteomes" id="UP000479000">
    <property type="component" value="Unassembled WGS sequence"/>
</dbReference>
<reference evidence="2 3" key="1">
    <citation type="submission" date="2020-02" db="EMBL/GenBank/DDBJ databases">
        <authorList>
            <person name="Ferguson B K."/>
        </authorList>
    </citation>
    <scope>NUCLEOTIDE SEQUENCE [LARGE SCALE GENOMIC DNA]</scope>
</reference>
<evidence type="ECO:0000313" key="3">
    <source>
        <dbReference type="Proteomes" id="UP000479000"/>
    </source>
</evidence>
<gene>
    <name evidence="2" type="ORF">NTEN_LOCUS24140</name>
</gene>
<organism evidence="2 3">
    <name type="scientific">Nesidiocoris tenuis</name>
    <dbReference type="NCBI Taxonomy" id="355587"/>
    <lineage>
        <taxon>Eukaryota</taxon>
        <taxon>Metazoa</taxon>
        <taxon>Ecdysozoa</taxon>
        <taxon>Arthropoda</taxon>
        <taxon>Hexapoda</taxon>
        <taxon>Insecta</taxon>
        <taxon>Pterygota</taxon>
        <taxon>Neoptera</taxon>
        <taxon>Paraneoptera</taxon>
        <taxon>Hemiptera</taxon>
        <taxon>Heteroptera</taxon>
        <taxon>Panheteroptera</taxon>
        <taxon>Cimicomorpha</taxon>
        <taxon>Miridae</taxon>
        <taxon>Dicyphina</taxon>
        <taxon>Nesidiocoris</taxon>
    </lineage>
</organism>
<dbReference type="EMBL" id="CADCXU010035403">
    <property type="protein sequence ID" value="CAB0020567.1"/>
    <property type="molecule type" value="Genomic_DNA"/>
</dbReference>
<evidence type="ECO:0000256" key="1">
    <source>
        <dbReference type="SAM" id="MobiDB-lite"/>
    </source>
</evidence>
<protein>
    <submittedName>
        <fullName evidence="2">Uncharacterized protein</fullName>
    </submittedName>
</protein>
<proteinExistence type="predicted"/>